<feature type="transmembrane region" description="Helical" evidence="1">
    <location>
        <begin position="180"/>
        <end position="200"/>
    </location>
</feature>
<keyword evidence="1" id="KW-1133">Transmembrane helix</keyword>
<reference evidence="2 3" key="1">
    <citation type="submission" date="2020-05" db="EMBL/GenBank/DDBJ databases">
        <title>MicrobeNet Type strains.</title>
        <authorList>
            <person name="Nicholson A.C."/>
        </authorList>
    </citation>
    <scope>NUCLEOTIDE SEQUENCE [LARGE SCALE GENOMIC DNA]</scope>
    <source>
        <strain evidence="2 3">JCM 3224</strain>
    </source>
</reference>
<protein>
    <submittedName>
        <fullName evidence="2">Uncharacterized protein</fullName>
    </submittedName>
</protein>
<sequence length="318" mass="34135">MGYDTTLEDPRRTPGDPKQSAYTMLSRARRTHIVYGTASAAECWNAIVEAAPVFADAVAVSRTIGTFANHRHIVWVALEGPHGSAVAIFVREHTEADAVDPDFVHREISERLAALSAPWSCSATALLADTVTVPSRFARIFASAEVLDLAPLSAPTTPTLERRFDHQTSPAPRTPRWNGAALAAVAVAAAMAVIVAVAMATGGSETTGDAAEYLSEDTTYEVPADTTEYQTPEYQLPNGARLCNIFPGETFPHVAVNETTTCPFAENVRIEVINADTFALTLDAYSPQLARHITMGCAWETDAVVLCRGGVNAWVALY</sequence>
<evidence type="ECO:0000313" key="3">
    <source>
        <dbReference type="Proteomes" id="UP000586827"/>
    </source>
</evidence>
<organism evidence="2 3">
    <name type="scientific">Nocardia uniformis</name>
    <dbReference type="NCBI Taxonomy" id="53432"/>
    <lineage>
        <taxon>Bacteria</taxon>
        <taxon>Bacillati</taxon>
        <taxon>Actinomycetota</taxon>
        <taxon>Actinomycetes</taxon>
        <taxon>Mycobacteriales</taxon>
        <taxon>Nocardiaceae</taxon>
        <taxon>Nocardia</taxon>
    </lineage>
</organism>
<gene>
    <name evidence="2" type="ORF">HLB23_14220</name>
</gene>
<keyword evidence="1" id="KW-0472">Membrane</keyword>
<keyword evidence="1" id="KW-0812">Transmembrane</keyword>
<accession>A0A849C3T7</accession>
<dbReference type="RefSeq" id="WP_067523149.1">
    <property type="nucleotide sequence ID" value="NZ_JABELX010000004.1"/>
</dbReference>
<proteinExistence type="predicted"/>
<name>A0A849C3T7_9NOCA</name>
<evidence type="ECO:0000313" key="2">
    <source>
        <dbReference type="EMBL" id="NNH71005.1"/>
    </source>
</evidence>
<dbReference type="EMBL" id="JABELX010000004">
    <property type="protein sequence ID" value="NNH71005.1"/>
    <property type="molecule type" value="Genomic_DNA"/>
</dbReference>
<dbReference type="AlphaFoldDB" id="A0A849C3T7"/>
<dbReference type="Proteomes" id="UP000586827">
    <property type="component" value="Unassembled WGS sequence"/>
</dbReference>
<comment type="caution">
    <text evidence="2">The sequence shown here is derived from an EMBL/GenBank/DDBJ whole genome shotgun (WGS) entry which is preliminary data.</text>
</comment>
<keyword evidence="3" id="KW-1185">Reference proteome</keyword>
<evidence type="ECO:0000256" key="1">
    <source>
        <dbReference type="SAM" id="Phobius"/>
    </source>
</evidence>